<evidence type="ECO:0000313" key="1">
    <source>
        <dbReference type="EMBL" id="VTP09499.1"/>
    </source>
</evidence>
<name>A0A653FJ76_MYCSM</name>
<gene>
    <name evidence="1" type="ORF">BIN_B_03834</name>
</gene>
<accession>A0A653FJ76</accession>
<dbReference type="EMBL" id="LR589646">
    <property type="protein sequence ID" value="VTP09499.1"/>
    <property type="molecule type" value="Genomic_DNA"/>
</dbReference>
<organism evidence="1">
    <name type="scientific">Mycolicibacterium smegmatis</name>
    <name type="common">Mycobacterium smegmatis</name>
    <dbReference type="NCBI Taxonomy" id="1772"/>
    <lineage>
        <taxon>Bacteria</taxon>
        <taxon>Bacillati</taxon>
        <taxon>Actinomycetota</taxon>
        <taxon>Actinomycetes</taxon>
        <taxon>Mycobacteriales</taxon>
        <taxon>Mycobacteriaceae</taxon>
        <taxon>Mycolicibacterium</taxon>
    </lineage>
</organism>
<protein>
    <submittedName>
        <fullName evidence="1">Uncharacterized protein</fullName>
    </submittedName>
</protein>
<sequence length="46" mass="5069">MKNKGALVRGFGEPWSVEEIEIGDPRRARSKWTWGPPGGESEDIAA</sequence>
<proteinExistence type="predicted"/>
<dbReference type="AlphaFoldDB" id="A0A653FJ76"/>
<reference evidence="1" key="1">
    <citation type="submission" date="2019-05" db="EMBL/GenBank/DDBJ databases">
        <authorList>
            <person name="Naeem R."/>
            <person name="Antony C."/>
            <person name="Guan Q."/>
        </authorList>
    </citation>
    <scope>NUCLEOTIDE SEQUENCE</scope>
    <source>
        <strain evidence="1">1</strain>
    </source>
</reference>